<sequence>MAKLQLISGPYLISADSKPAYSKQAMDNLYSYDADYWEDRGYISDTVYEIAVSLTDQVVKRVIIGAGGGSTTFHETSHVIESERLVICCGDTVFCLSIPDLSLLWKVKADDATCFEIYKYKEDYIIHGELEISRVSNSGQLVWSQGGADIFTTANSNRDDFFLTDEYVFATDWNYKTYKFNFD</sequence>
<keyword evidence="2" id="KW-1185">Reference proteome</keyword>
<organism evidence="1 2">
    <name type="scientific">Mucilaginibacter dorajii</name>
    <dbReference type="NCBI Taxonomy" id="692994"/>
    <lineage>
        <taxon>Bacteria</taxon>
        <taxon>Pseudomonadati</taxon>
        <taxon>Bacteroidota</taxon>
        <taxon>Sphingobacteriia</taxon>
        <taxon>Sphingobacteriales</taxon>
        <taxon>Sphingobacteriaceae</taxon>
        <taxon>Mucilaginibacter</taxon>
    </lineage>
</organism>
<gene>
    <name evidence="1" type="ORF">GCM10022210_36350</name>
</gene>
<evidence type="ECO:0000313" key="1">
    <source>
        <dbReference type="EMBL" id="GAA3981678.1"/>
    </source>
</evidence>
<protein>
    <submittedName>
        <fullName evidence="1">Uncharacterized protein</fullName>
    </submittedName>
</protein>
<accession>A0ABP7QFU9</accession>
<reference evidence="2" key="1">
    <citation type="journal article" date="2019" name="Int. J. Syst. Evol. Microbiol.">
        <title>The Global Catalogue of Microorganisms (GCM) 10K type strain sequencing project: providing services to taxonomists for standard genome sequencing and annotation.</title>
        <authorList>
            <consortium name="The Broad Institute Genomics Platform"/>
            <consortium name="The Broad Institute Genome Sequencing Center for Infectious Disease"/>
            <person name="Wu L."/>
            <person name="Ma J."/>
        </authorList>
    </citation>
    <scope>NUCLEOTIDE SEQUENCE [LARGE SCALE GENOMIC DNA]</scope>
    <source>
        <strain evidence="2">JCM 16601</strain>
    </source>
</reference>
<proteinExistence type="predicted"/>
<dbReference type="Proteomes" id="UP001500742">
    <property type="component" value="Unassembled WGS sequence"/>
</dbReference>
<evidence type="ECO:0000313" key="2">
    <source>
        <dbReference type="Proteomes" id="UP001500742"/>
    </source>
</evidence>
<name>A0ABP7QFU9_9SPHI</name>
<dbReference type="RefSeq" id="WP_259093643.1">
    <property type="nucleotide sequence ID" value="NZ_BAAAZC010000026.1"/>
</dbReference>
<comment type="caution">
    <text evidence="1">The sequence shown here is derived from an EMBL/GenBank/DDBJ whole genome shotgun (WGS) entry which is preliminary data.</text>
</comment>
<dbReference type="EMBL" id="BAAAZC010000026">
    <property type="protein sequence ID" value="GAA3981678.1"/>
    <property type="molecule type" value="Genomic_DNA"/>
</dbReference>